<evidence type="ECO:0000259" key="1">
    <source>
        <dbReference type="PROSITE" id="PS50042"/>
    </source>
</evidence>
<dbReference type="InterPro" id="IPR014710">
    <property type="entry name" value="RmlC-like_jellyroll"/>
</dbReference>
<accession>A0A1F5KC32</accession>
<feature type="domain" description="Cyclic nucleotide-binding" evidence="1">
    <location>
        <begin position="25"/>
        <end position="101"/>
    </location>
</feature>
<proteinExistence type="predicted"/>
<dbReference type="AlphaFoldDB" id="A0A1F5KC32"/>
<dbReference type="EMBL" id="MFDE01000019">
    <property type="protein sequence ID" value="OGE38496.1"/>
    <property type="molecule type" value="Genomic_DNA"/>
</dbReference>
<organism evidence="2 3">
    <name type="scientific">Candidatus Daviesbacteria bacterium RIFCSPHIGHO2_12_FULL_37_11</name>
    <dbReference type="NCBI Taxonomy" id="1797777"/>
    <lineage>
        <taxon>Bacteria</taxon>
        <taxon>Candidatus Daviesiibacteriota</taxon>
    </lineage>
</organism>
<comment type="caution">
    <text evidence="2">The sequence shown here is derived from an EMBL/GenBank/DDBJ whole genome shotgun (WGS) entry which is preliminary data.</text>
</comment>
<dbReference type="InterPro" id="IPR000595">
    <property type="entry name" value="cNMP-bd_dom"/>
</dbReference>
<dbReference type="PROSITE" id="PS50042">
    <property type="entry name" value="CNMP_BINDING_3"/>
    <property type="match status" value="1"/>
</dbReference>
<gene>
    <name evidence="2" type="ORF">A3F00_05455</name>
</gene>
<name>A0A1F5KC32_9BACT</name>
<dbReference type="SMART" id="SM00100">
    <property type="entry name" value="cNMP"/>
    <property type="match status" value="1"/>
</dbReference>
<dbReference type="SUPFAM" id="SSF51206">
    <property type="entry name" value="cAMP-binding domain-like"/>
    <property type="match status" value="1"/>
</dbReference>
<reference evidence="2 3" key="1">
    <citation type="journal article" date="2016" name="Nat. Commun.">
        <title>Thousands of microbial genomes shed light on interconnected biogeochemical processes in an aquifer system.</title>
        <authorList>
            <person name="Anantharaman K."/>
            <person name="Brown C.T."/>
            <person name="Hug L.A."/>
            <person name="Sharon I."/>
            <person name="Castelle C.J."/>
            <person name="Probst A.J."/>
            <person name="Thomas B.C."/>
            <person name="Singh A."/>
            <person name="Wilkins M.J."/>
            <person name="Karaoz U."/>
            <person name="Brodie E.L."/>
            <person name="Williams K.H."/>
            <person name="Hubbard S.S."/>
            <person name="Banfield J.F."/>
        </authorList>
    </citation>
    <scope>NUCLEOTIDE SEQUENCE [LARGE SCALE GENOMIC DNA]</scope>
</reference>
<evidence type="ECO:0000313" key="2">
    <source>
        <dbReference type="EMBL" id="OGE38496.1"/>
    </source>
</evidence>
<dbReference type="Proteomes" id="UP000176527">
    <property type="component" value="Unassembled WGS sequence"/>
</dbReference>
<sequence>MTAIKVETCAPGLCFSGRMEEVRGGEPIFFRGDLAQNAYRVIQGQVRLFAPTDYGGKFLPQVLKPPSLFGVNSTRFGGFYRLSAEAVTECRLLVISAQDLKLQMAGDPEFAIEILKSVAAKTRSAEIRKAAILRKKHQPLGQTLNSLI</sequence>
<dbReference type="CDD" id="cd00038">
    <property type="entry name" value="CAP_ED"/>
    <property type="match status" value="1"/>
</dbReference>
<dbReference type="InterPro" id="IPR018490">
    <property type="entry name" value="cNMP-bd_dom_sf"/>
</dbReference>
<dbReference type="Gene3D" id="2.60.120.10">
    <property type="entry name" value="Jelly Rolls"/>
    <property type="match status" value="1"/>
</dbReference>
<dbReference type="Pfam" id="PF00027">
    <property type="entry name" value="cNMP_binding"/>
    <property type="match status" value="1"/>
</dbReference>
<evidence type="ECO:0000313" key="3">
    <source>
        <dbReference type="Proteomes" id="UP000176527"/>
    </source>
</evidence>
<protein>
    <recommendedName>
        <fullName evidence="1">Cyclic nucleotide-binding domain-containing protein</fullName>
    </recommendedName>
</protein>